<proteinExistence type="inferred from homology"/>
<evidence type="ECO:0000256" key="4">
    <source>
        <dbReference type="ARBA" id="ARBA00022475"/>
    </source>
</evidence>
<accession>A0A4P6KFV2</accession>
<evidence type="ECO:0000256" key="3">
    <source>
        <dbReference type="ARBA" id="ARBA00022449"/>
    </source>
</evidence>
<dbReference type="InterPro" id="IPR004670">
    <property type="entry name" value="NhaA"/>
</dbReference>
<feature type="transmembrane region" description="Helical" evidence="11">
    <location>
        <begin position="108"/>
        <end position="131"/>
    </location>
</feature>
<evidence type="ECO:0000256" key="1">
    <source>
        <dbReference type="ARBA" id="ARBA00004429"/>
    </source>
</evidence>
<dbReference type="GO" id="GO:0015385">
    <property type="term" value="F:sodium:proton antiporter activity"/>
    <property type="evidence" value="ECO:0007669"/>
    <property type="project" value="UniProtKB-UniRule"/>
</dbReference>
<feature type="transmembrane region" description="Helical" evidence="11">
    <location>
        <begin position="168"/>
        <end position="192"/>
    </location>
</feature>
<feature type="transmembrane region" description="Helical" evidence="11">
    <location>
        <begin position="324"/>
        <end position="345"/>
    </location>
</feature>
<feature type="transmembrane region" description="Helical" evidence="11">
    <location>
        <begin position="198"/>
        <end position="214"/>
    </location>
</feature>
<feature type="transmembrane region" description="Helical" evidence="11">
    <location>
        <begin position="70"/>
        <end position="96"/>
    </location>
</feature>
<feature type="compositionally biased region" description="Basic and acidic residues" evidence="12">
    <location>
        <begin position="443"/>
        <end position="460"/>
    </location>
</feature>
<dbReference type="Gene3D" id="1.20.1530.10">
    <property type="entry name" value="Na+/H+ antiporter like domain"/>
    <property type="match status" value="1"/>
</dbReference>
<protein>
    <recommendedName>
        <fullName evidence="11">Na(+)/H(+) antiporter NhaA</fullName>
    </recommendedName>
    <alternativeName>
        <fullName evidence="11">Sodium/proton antiporter NhaA</fullName>
    </alternativeName>
</protein>
<dbReference type="OrthoDB" id="9808135at2"/>
<keyword evidence="3 11" id="KW-0050">Antiport</keyword>
<dbReference type="GO" id="GO:0006885">
    <property type="term" value="P:regulation of pH"/>
    <property type="evidence" value="ECO:0007669"/>
    <property type="project" value="UniProtKB-UniRule"/>
</dbReference>
<dbReference type="EMBL" id="CP035806">
    <property type="protein sequence ID" value="QBE49232.1"/>
    <property type="molecule type" value="Genomic_DNA"/>
</dbReference>
<keyword evidence="4 11" id="KW-1003">Cell membrane</keyword>
<keyword evidence="14" id="KW-1185">Reference proteome</keyword>
<keyword evidence="7 11" id="KW-0915">Sodium</keyword>
<keyword evidence="2 11" id="KW-0813">Transport</keyword>
<sequence length="460" mass="49454">MTDRTPRSSGLFPRYGSFAEARRIGEVLRKETVGGILLVIAAAIAIVWANTPLADSYFALRDFEIGYEPWHLRLSLGAWAADGLLAIFFFLVGLELKREFVAGDLRKFSTAIVPIAAAAGGVIVPALIYVFVVQGRSELTHGWAIPTATDIAFAVAVLAIIGSHLPSALRIFLLTLAVVDDLIAISIIAIFYTDHIEFVPLLLALATIVVYGFIAQRYRAFFGRRLFAAWLILLPIGVVAWALMHASGIHATIAGVLLGFTIPVLHKRGASTEQQAGAGLAEEFEHRFRPLSAGIAVPIFAFFAAGVSVGGWEGVQAAVVNPVTLAIVAALVLGKPIGIVATTWLTTRIMRSRLDPDLRWIDLAGVGLLAGIGFTVSLLVAELSFDAGSAEHDYAKVAILAASLIAALAASLVLGTRNRRYRRIQQREAVDADADGIPDVYQQEEHGDWYKPARTRPDGS</sequence>
<dbReference type="AlphaFoldDB" id="A0A4P6KFV2"/>
<feature type="transmembrane region" description="Helical" evidence="11">
    <location>
        <begin position="366"/>
        <end position="385"/>
    </location>
</feature>
<keyword evidence="6 11" id="KW-1133">Transmembrane helix</keyword>
<dbReference type="KEGG" id="ltr:EVS81_10610"/>
<evidence type="ECO:0000313" key="13">
    <source>
        <dbReference type="EMBL" id="QBE49232.1"/>
    </source>
</evidence>
<evidence type="ECO:0000256" key="12">
    <source>
        <dbReference type="SAM" id="MobiDB-lite"/>
    </source>
</evidence>
<keyword evidence="10 11" id="KW-0739">Sodium transport</keyword>
<evidence type="ECO:0000313" key="14">
    <source>
        <dbReference type="Proteomes" id="UP000289260"/>
    </source>
</evidence>
<evidence type="ECO:0000256" key="7">
    <source>
        <dbReference type="ARBA" id="ARBA00023053"/>
    </source>
</evidence>
<evidence type="ECO:0000256" key="5">
    <source>
        <dbReference type="ARBA" id="ARBA00022692"/>
    </source>
</evidence>
<comment type="catalytic activity">
    <reaction evidence="11">
        <text>Na(+)(in) + 2 H(+)(out) = Na(+)(out) + 2 H(+)(in)</text>
        <dbReference type="Rhea" id="RHEA:29251"/>
        <dbReference type="ChEBI" id="CHEBI:15378"/>
        <dbReference type="ChEBI" id="CHEBI:29101"/>
    </reaction>
</comment>
<keyword evidence="9 11" id="KW-0472">Membrane</keyword>
<dbReference type="Proteomes" id="UP000289260">
    <property type="component" value="Chromosome"/>
</dbReference>
<organism evidence="13 14">
    <name type="scientific">Leucobacter triazinivorans</name>
    <dbReference type="NCBI Taxonomy" id="1784719"/>
    <lineage>
        <taxon>Bacteria</taxon>
        <taxon>Bacillati</taxon>
        <taxon>Actinomycetota</taxon>
        <taxon>Actinomycetes</taxon>
        <taxon>Micrococcales</taxon>
        <taxon>Microbacteriaceae</taxon>
        <taxon>Leucobacter</taxon>
    </lineage>
</organism>
<feature type="transmembrane region" description="Helical" evidence="11">
    <location>
        <begin position="143"/>
        <end position="161"/>
    </location>
</feature>
<feature type="transmembrane region" description="Helical" evidence="11">
    <location>
        <begin position="249"/>
        <end position="265"/>
    </location>
</feature>
<feature type="transmembrane region" description="Helical" evidence="11">
    <location>
        <begin position="226"/>
        <end position="243"/>
    </location>
</feature>
<keyword evidence="5 11" id="KW-0812">Transmembrane</keyword>
<evidence type="ECO:0000256" key="6">
    <source>
        <dbReference type="ARBA" id="ARBA00022989"/>
    </source>
</evidence>
<evidence type="ECO:0000256" key="9">
    <source>
        <dbReference type="ARBA" id="ARBA00023136"/>
    </source>
</evidence>
<evidence type="ECO:0000256" key="2">
    <source>
        <dbReference type="ARBA" id="ARBA00022448"/>
    </source>
</evidence>
<dbReference type="Pfam" id="PF06965">
    <property type="entry name" value="Na_H_antiport_1"/>
    <property type="match status" value="1"/>
</dbReference>
<dbReference type="RefSeq" id="WP_130110362.1">
    <property type="nucleotide sequence ID" value="NZ_CP035806.1"/>
</dbReference>
<dbReference type="PANTHER" id="PTHR30341:SF0">
    <property type="entry name" value="NA(+)_H(+) ANTIPORTER NHAA"/>
    <property type="match status" value="1"/>
</dbReference>
<feature type="transmembrane region" description="Helical" evidence="11">
    <location>
        <begin position="32"/>
        <end position="50"/>
    </location>
</feature>
<gene>
    <name evidence="11 13" type="primary">nhaA</name>
    <name evidence="13" type="ORF">EVS81_10610</name>
</gene>
<dbReference type="InterPro" id="IPR023171">
    <property type="entry name" value="Na/H_antiporter_dom_sf"/>
</dbReference>
<dbReference type="HAMAP" id="MF_01844">
    <property type="entry name" value="NhaA"/>
    <property type="match status" value="1"/>
</dbReference>
<evidence type="ECO:0000256" key="10">
    <source>
        <dbReference type="ARBA" id="ARBA00023201"/>
    </source>
</evidence>
<reference evidence="13 14" key="1">
    <citation type="submission" date="2019-02" db="EMBL/GenBank/DDBJ databases">
        <authorList>
            <person name="Sun L."/>
            <person name="Pan D."/>
            <person name="Wu X."/>
        </authorList>
    </citation>
    <scope>NUCLEOTIDE SEQUENCE [LARGE SCALE GENOMIC DNA]</scope>
    <source>
        <strain evidence="13 14">JW-1</strain>
    </source>
</reference>
<name>A0A4P6KFV2_9MICO</name>
<dbReference type="NCBIfam" id="TIGR00773">
    <property type="entry name" value="NhaA"/>
    <property type="match status" value="1"/>
</dbReference>
<evidence type="ECO:0000256" key="11">
    <source>
        <dbReference type="HAMAP-Rule" id="MF_01844"/>
    </source>
</evidence>
<dbReference type="GO" id="GO:0005886">
    <property type="term" value="C:plasma membrane"/>
    <property type="evidence" value="ECO:0007669"/>
    <property type="project" value="UniProtKB-SubCell"/>
</dbReference>
<keyword evidence="8 11" id="KW-0406">Ion transport</keyword>
<comment type="function">
    <text evidence="11">Na(+)/H(+) antiporter that extrudes sodium in exchange for external protons.</text>
</comment>
<evidence type="ECO:0000256" key="8">
    <source>
        <dbReference type="ARBA" id="ARBA00023065"/>
    </source>
</evidence>
<comment type="subcellular location">
    <subcellularLocation>
        <location evidence="1">Cell inner membrane</location>
        <topology evidence="1">Multi-pass membrane protein</topology>
    </subcellularLocation>
    <subcellularLocation>
        <location evidence="11">Cell membrane</location>
        <topology evidence="11">Multi-pass membrane protein</topology>
    </subcellularLocation>
</comment>
<feature type="transmembrane region" description="Helical" evidence="11">
    <location>
        <begin position="397"/>
        <end position="415"/>
    </location>
</feature>
<feature type="region of interest" description="Disordered" evidence="12">
    <location>
        <begin position="435"/>
        <end position="460"/>
    </location>
</feature>
<dbReference type="PANTHER" id="PTHR30341">
    <property type="entry name" value="SODIUM ION/PROTON ANTIPORTER NHAA-RELATED"/>
    <property type="match status" value="1"/>
</dbReference>
<feature type="transmembrane region" description="Helical" evidence="11">
    <location>
        <begin position="291"/>
        <end position="312"/>
    </location>
</feature>
<comment type="similarity">
    <text evidence="11">Belongs to the NhaA Na(+)/H(+) (TC 2.A.33) antiporter family.</text>
</comment>